<dbReference type="GO" id="GO:0061578">
    <property type="term" value="F:K63-linked deubiquitinase activity"/>
    <property type="evidence" value="ECO:0007669"/>
    <property type="project" value="TreeGrafter"/>
</dbReference>
<reference evidence="8 9" key="1">
    <citation type="submission" date="2018-08" db="EMBL/GenBank/DDBJ databases">
        <title>Aphanomyces genome sequencing and annotation.</title>
        <authorList>
            <person name="Minardi D."/>
            <person name="Oidtmann B."/>
            <person name="Van Der Giezen M."/>
            <person name="Studholme D.J."/>
        </authorList>
    </citation>
    <scope>NUCLEOTIDE SEQUENCE [LARGE SCALE GENOMIC DNA]</scope>
    <source>
        <strain evidence="8 9">NJM0002</strain>
    </source>
</reference>
<dbReference type="InterPro" id="IPR038765">
    <property type="entry name" value="Papain-like_cys_pep_sf"/>
</dbReference>
<evidence type="ECO:0000256" key="6">
    <source>
        <dbReference type="ARBA" id="ARBA00022801"/>
    </source>
</evidence>
<evidence type="ECO:0000256" key="5">
    <source>
        <dbReference type="ARBA" id="ARBA00022786"/>
    </source>
</evidence>
<dbReference type="EC" id="3.4.19.12" evidence="3"/>
<comment type="catalytic activity">
    <reaction evidence="1">
        <text>Thiol-dependent hydrolysis of ester, thioester, amide, peptide and isopeptide bonds formed by the C-terminal Gly of ubiquitin (a 76-residue protein attached to proteins as an intracellular targeting signal).</text>
        <dbReference type="EC" id="3.4.19.12"/>
    </reaction>
</comment>
<feature type="domain" description="OTU" evidence="7">
    <location>
        <begin position="54"/>
        <end position="166"/>
    </location>
</feature>
<proteinExistence type="inferred from homology"/>
<dbReference type="PANTHER" id="PTHR12419:SF4">
    <property type="entry name" value="OTU DOMAIN-CONTAINING PROTEIN 5"/>
    <property type="match status" value="1"/>
</dbReference>
<comment type="caution">
    <text evidence="8">The sequence shown here is derived from an EMBL/GenBank/DDBJ whole genome shotgun (WGS) entry which is preliminary data.</text>
</comment>
<dbReference type="AlphaFoldDB" id="A0A418APH7"/>
<dbReference type="VEuPathDB" id="FungiDB:H310_14246"/>
<keyword evidence="4" id="KW-0645">Protease</keyword>
<sequence length="196" mass="22742">MSHEAISCPDSPTEVWLPFTPHSITPSEKQRTRRILHSNSCFEHYVHALRQINMRLFAVDGDGNCLFRAVSHQLYGDDRHHGIVRRFCMDYMELQQSFFEPFIVGDMTAFQRYVRYKRQDAVWGDDPELQAICELYDRPAQVFAYDASAGAKRLRYQDELEVALALSTNGMDAYAIDAFDEEDAEMQRAIQMSMLQ</sequence>
<keyword evidence="5" id="KW-0833">Ubl conjugation pathway</keyword>
<dbReference type="GO" id="GO:0016579">
    <property type="term" value="P:protein deubiquitination"/>
    <property type="evidence" value="ECO:0007669"/>
    <property type="project" value="TreeGrafter"/>
</dbReference>
<evidence type="ECO:0000259" key="7">
    <source>
        <dbReference type="PROSITE" id="PS50802"/>
    </source>
</evidence>
<evidence type="ECO:0000256" key="1">
    <source>
        <dbReference type="ARBA" id="ARBA00000707"/>
    </source>
</evidence>
<evidence type="ECO:0000256" key="4">
    <source>
        <dbReference type="ARBA" id="ARBA00022670"/>
    </source>
</evidence>
<evidence type="ECO:0000256" key="2">
    <source>
        <dbReference type="ARBA" id="ARBA00010407"/>
    </source>
</evidence>
<dbReference type="Pfam" id="PF02338">
    <property type="entry name" value="OTU"/>
    <property type="match status" value="1"/>
</dbReference>
<keyword evidence="6" id="KW-0378">Hydrolase</keyword>
<evidence type="ECO:0000313" key="8">
    <source>
        <dbReference type="EMBL" id="RHY26908.1"/>
    </source>
</evidence>
<organism evidence="8 9">
    <name type="scientific">Aphanomyces invadans</name>
    <dbReference type="NCBI Taxonomy" id="157072"/>
    <lineage>
        <taxon>Eukaryota</taxon>
        <taxon>Sar</taxon>
        <taxon>Stramenopiles</taxon>
        <taxon>Oomycota</taxon>
        <taxon>Saprolegniomycetes</taxon>
        <taxon>Saprolegniales</taxon>
        <taxon>Verrucalvaceae</taxon>
        <taxon>Aphanomyces</taxon>
    </lineage>
</organism>
<gene>
    <name evidence="8" type="ORF">DYB32_007172</name>
</gene>
<dbReference type="EMBL" id="QUSY01000882">
    <property type="protein sequence ID" value="RHY26908.1"/>
    <property type="molecule type" value="Genomic_DNA"/>
</dbReference>
<evidence type="ECO:0000256" key="3">
    <source>
        <dbReference type="ARBA" id="ARBA00012759"/>
    </source>
</evidence>
<name>A0A418APH7_9STRA</name>
<dbReference type="SUPFAM" id="SSF54001">
    <property type="entry name" value="Cysteine proteinases"/>
    <property type="match status" value="1"/>
</dbReference>
<dbReference type="InterPro" id="IPR003323">
    <property type="entry name" value="OTU_dom"/>
</dbReference>
<dbReference type="PANTHER" id="PTHR12419">
    <property type="entry name" value="OTU DOMAIN CONTAINING PROTEIN"/>
    <property type="match status" value="1"/>
</dbReference>
<dbReference type="Proteomes" id="UP000285060">
    <property type="component" value="Unassembled WGS sequence"/>
</dbReference>
<dbReference type="InterPro" id="IPR050704">
    <property type="entry name" value="Peptidase_C85-like"/>
</dbReference>
<protein>
    <recommendedName>
        <fullName evidence="3">ubiquitinyl hydrolase 1</fullName>
        <ecNumber evidence="3">3.4.19.12</ecNumber>
    </recommendedName>
</protein>
<dbReference type="PROSITE" id="PS50802">
    <property type="entry name" value="OTU"/>
    <property type="match status" value="1"/>
</dbReference>
<dbReference type="PROSITE" id="PS50330">
    <property type="entry name" value="UIM"/>
    <property type="match status" value="1"/>
</dbReference>
<dbReference type="Gene3D" id="3.90.70.80">
    <property type="match status" value="1"/>
</dbReference>
<dbReference type="InterPro" id="IPR003903">
    <property type="entry name" value="UIM_dom"/>
</dbReference>
<dbReference type="GO" id="GO:0006508">
    <property type="term" value="P:proteolysis"/>
    <property type="evidence" value="ECO:0007669"/>
    <property type="project" value="UniProtKB-KW"/>
</dbReference>
<comment type="similarity">
    <text evidence="2">Belongs to the peptidase C85 family.</text>
</comment>
<dbReference type="GO" id="GO:0004843">
    <property type="term" value="F:cysteine-type deubiquitinase activity"/>
    <property type="evidence" value="ECO:0007669"/>
    <property type="project" value="UniProtKB-EC"/>
</dbReference>
<evidence type="ECO:0000313" key="9">
    <source>
        <dbReference type="Proteomes" id="UP000285060"/>
    </source>
</evidence>
<accession>A0A418APH7</accession>
<keyword evidence="9" id="KW-1185">Reference proteome</keyword>